<dbReference type="AlphaFoldDB" id="A0A5B0WCR0"/>
<feature type="domain" description="NmrA-like" evidence="1">
    <location>
        <begin position="2"/>
        <end position="246"/>
    </location>
</feature>
<comment type="caution">
    <text evidence="2">The sequence shown here is derived from an EMBL/GenBank/DDBJ whole genome shotgun (WGS) entry which is preliminary data.</text>
</comment>
<dbReference type="Gene3D" id="3.90.25.10">
    <property type="entry name" value="UDP-galactose 4-epimerase, domain 1"/>
    <property type="match status" value="1"/>
</dbReference>
<reference evidence="2 3" key="1">
    <citation type="submission" date="2019-07" db="EMBL/GenBank/DDBJ databases">
        <title>The Draft Genome Sequence of Rhizobium tropici SARCC-755 Associated with Superior Nodulation on Pigeonpea (Cajanus cajan (L.) Millsp.).</title>
        <authorList>
            <person name="Bopape F.L."/>
            <person name="Hassen A.I."/>
            <person name="Swanevelder Z.H."/>
            <person name="Gwata E.T."/>
        </authorList>
    </citation>
    <scope>NUCLEOTIDE SEQUENCE [LARGE SCALE GENOMIC DNA]</scope>
    <source>
        <strain evidence="2 3">SARCC-755</strain>
    </source>
</reference>
<accession>A0A5B0WCR0</accession>
<gene>
    <name evidence="2" type="ORF">FP026_03840</name>
</gene>
<dbReference type="PANTHER" id="PTHR43162">
    <property type="match status" value="1"/>
</dbReference>
<dbReference type="Gene3D" id="3.40.50.720">
    <property type="entry name" value="NAD(P)-binding Rossmann-like Domain"/>
    <property type="match status" value="1"/>
</dbReference>
<dbReference type="Proteomes" id="UP000323608">
    <property type="component" value="Unassembled WGS sequence"/>
</dbReference>
<evidence type="ECO:0000313" key="2">
    <source>
        <dbReference type="EMBL" id="KAA1184517.1"/>
    </source>
</evidence>
<dbReference type="InterPro" id="IPR051604">
    <property type="entry name" value="Ergot_Alk_Oxidoreductase"/>
</dbReference>
<sequence>MRIAVVGATGRVGDKLTRTLLSAGHQVRALSRGGPALEELVSLGAEPFIGSFDSGTGDLHAFFRDVDAAFLMVKTDWNKIKTDWNDFEGHYPVVAQRFVDALEKSDVKLAVSLTAMGSEVNAKTGHFKGFHHLDTKLNELGSIDLVHLRGAWFMEDTVQWIRPVARYGRIGWSCLPDLKMPWVAIDDIACLAARELTNPRGRHRVNLEVGSEDISMNDLAAIISAQIGKPVDYRYIDTKREEVKAEFIGRFGTPERWHYDVLTTEALNSGLVKFHGQHEDRPQLPTTMEAFIRDVWKPSYLANGAPLEDEQETFALWCAKD</sequence>
<evidence type="ECO:0000313" key="3">
    <source>
        <dbReference type="Proteomes" id="UP000323608"/>
    </source>
</evidence>
<dbReference type="InterPro" id="IPR008030">
    <property type="entry name" value="NmrA-like"/>
</dbReference>
<proteinExistence type="predicted"/>
<dbReference type="Pfam" id="PF05368">
    <property type="entry name" value="NmrA"/>
    <property type="match status" value="1"/>
</dbReference>
<dbReference type="SUPFAM" id="SSF51735">
    <property type="entry name" value="NAD(P)-binding Rossmann-fold domains"/>
    <property type="match status" value="1"/>
</dbReference>
<dbReference type="EMBL" id="VNIP01000003">
    <property type="protein sequence ID" value="KAA1184517.1"/>
    <property type="molecule type" value="Genomic_DNA"/>
</dbReference>
<evidence type="ECO:0000259" key="1">
    <source>
        <dbReference type="Pfam" id="PF05368"/>
    </source>
</evidence>
<dbReference type="OrthoDB" id="7352421at2"/>
<protein>
    <submittedName>
        <fullName evidence="2">Nucleoside-diphosphate sugar epimerase</fullName>
    </submittedName>
</protein>
<name>A0A5B0WCR0_RHITR</name>
<organism evidence="2 3">
    <name type="scientific">Rhizobium tropici</name>
    <dbReference type="NCBI Taxonomy" id="398"/>
    <lineage>
        <taxon>Bacteria</taxon>
        <taxon>Pseudomonadati</taxon>
        <taxon>Pseudomonadota</taxon>
        <taxon>Alphaproteobacteria</taxon>
        <taxon>Hyphomicrobiales</taxon>
        <taxon>Rhizobiaceae</taxon>
        <taxon>Rhizobium/Agrobacterium group</taxon>
        <taxon>Rhizobium</taxon>
    </lineage>
</organism>
<dbReference type="RefSeq" id="WP_149633300.1">
    <property type="nucleotide sequence ID" value="NZ_VNIP01000003.1"/>
</dbReference>
<dbReference type="PANTHER" id="PTHR43162:SF1">
    <property type="entry name" value="PRESTALK A DIFFERENTIATION PROTEIN A"/>
    <property type="match status" value="1"/>
</dbReference>
<dbReference type="InterPro" id="IPR036291">
    <property type="entry name" value="NAD(P)-bd_dom_sf"/>
</dbReference>